<dbReference type="NCBIfam" id="TIGR03242">
    <property type="entry name" value="arg_catab_astE"/>
    <property type="match status" value="1"/>
</dbReference>
<feature type="binding site" evidence="5">
    <location>
        <position position="54"/>
    </location>
    <ligand>
        <name>Zn(2+)</name>
        <dbReference type="ChEBI" id="CHEBI:29105"/>
    </ligand>
</feature>
<evidence type="ECO:0000259" key="8">
    <source>
        <dbReference type="Pfam" id="PF24827"/>
    </source>
</evidence>
<evidence type="ECO:0000256" key="4">
    <source>
        <dbReference type="ARBA" id="ARBA00022833"/>
    </source>
</evidence>
<sequence>MMNNFLDLTLRGMVPDVRSEGGKNLSWHWRGEGILELVPHTGYQRAIVLSAGIHGNETAPVELLAAIVDDLLAGRLPLAARLLVLYGNPPAIRAGQRYLTHDLNRLFSSRHHQYPGGEESARAQELEQTVTDFFTRDSDSDNIERWHFDLHSTRHASHLPRFGLLPFQTRHGSAALLRALDAAGLDALVQHTEPGATFSHFTSEQLRADSCTLELGGARRFGENDLSSFGAVDSMLRALIGDAPLPVRAGNPMRYFRVNRSLIKHSELLCFHLDADVPNFTPLPAGTLIGELPGECWRVEHGTEWILFPNPNVTVGLRAGLLLAEETGT</sequence>
<evidence type="ECO:0000256" key="5">
    <source>
        <dbReference type="HAMAP-Rule" id="MF_00767"/>
    </source>
</evidence>
<comment type="catalytic activity">
    <reaction evidence="5">
        <text>N-succinyl-L-glutamate + H2O = L-glutamate + succinate</text>
        <dbReference type="Rhea" id="RHEA:15169"/>
        <dbReference type="ChEBI" id="CHEBI:15377"/>
        <dbReference type="ChEBI" id="CHEBI:29985"/>
        <dbReference type="ChEBI" id="CHEBI:30031"/>
        <dbReference type="ChEBI" id="CHEBI:58763"/>
        <dbReference type="EC" id="3.5.1.96"/>
    </reaction>
</comment>
<dbReference type="Gene3D" id="3.40.630.10">
    <property type="entry name" value="Zn peptidases"/>
    <property type="match status" value="1"/>
</dbReference>
<comment type="function">
    <text evidence="5">Transforms N(2)-succinylglutamate into succinate and glutamate.</text>
</comment>
<evidence type="ECO:0000256" key="6">
    <source>
        <dbReference type="NCBIfam" id="TIGR03242"/>
    </source>
</evidence>
<dbReference type="GO" id="GO:0016788">
    <property type="term" value="F:hydrolase activity, acting on ester bonds"/>
    <property type="evidence" value="ECO:0007669"/>
    <property type="project" value="UniProtKB-UniRule"/>
</dbReference>
<name>A0A2L1KSY7_KLEPN</name>
<dbReference type="GO" id="GO:0008270">
    <property type="term" value="F:zinc ion binding"/>
    <property type="evidence" value="ECO:0007669"/>
    <property type="project" value="UniProtKB-UniRule"/>
</dbReference>
<evidence type="ECO:0000313" key="9">
    <source>
        <dbReference type="EMBL" id="AVE25610.1"/>
    </source>
</evidence>
<dbReference type="GO" id="GO:0019544">
    <property type="term" value="P:L-arginine catabolic process to L-glutamate"/>
    <property type="evidence" value="ECO:0007669"/>
    <property type="project" value="UniProtKB-UniRule"/>
</dbReference>
<evidence type="ECO:0000256" key="3">
    <source>
        <dbReference type="ARBA" id="ARBA00022801"/>
    </source>
</evidence>
<dbReference type="Pfam" id="PF04952">
    <property type="entry name" value="AstE_AspA_hybrid"/>
    <property type="match status" value="1"/>
</dbReference>
<keyword evidence="1 5" id="KW-0056">Arginine metabolism</keyword>
<dbReference type="PANTHER" id="PTHR15162:SF7">
    <property type="entry name" value="SUCCINYLGLUTAMATE DESUCCINYLASE"/>
    <property type="match status" value="1"/>
</dbReference>
<dbReference type="EC" id="3.5.1.96" evidence="5 6"/>
<feature type="binding site" evidence="5">
    <location>
        <position position="57"/>
    </location>
    <ligand>
        <name>Zn(2+)</name>
        <dbReference type="ChEBI" id="CHEBI:29105"/>
    </ligand>
</feature>
<dbReference type="CDD" id="cd03855">
    <property type="entry name" value="M14_ASTE"/>
    <property type="match status" value="1"/>
</dbReference>
<evidence type="ECO:0000256" key="2">
    <source>
        <dbReference type="ARBA" id="ARBA00022723"/>
    </source>
</evidence>
<dbReference type="AlphaFoldDB" id="A0A2L1KSY7"/>
<comment type="cofactor">
    <cofactor evidence="5">
        <name>Zn(2+)</name>
        <dbReference type="ChEBI" id="CHEBI:29105"/>
    </cofactor>
    <text evidence="5">Binds 1 zinc ion per subunit.</text>
</comment>
<dbReference type="InterPro" id="IPR007036">
    <property type="entry name" value="Aste_AspA_hybrid_dom"/>
</dbReference>
<dbReference type="NCBIfam" id="NF003706">
    <property type="entry name" value="PRK05324.1"/>
    <property type="match status" value="1"/>
</dbReference>
<organism evidence="9">
    <name type="scientific">Klebsiella pneumoniae</name>
    <dbReference type="NCBI Taxonomy" id="573"/>
    <lineage>
        <taxon>Bacteria</taxon>
        <taxon>Pseudomonadati</taxon>
        <taxon>Pseudomonadota</taxon>
        <taxon>Gammaproteobacteria</taxon>
        <taxon>Enterobacterales</taxon>
        <taxon>Enterobacteriaceae</taxon>
        <taxon>Klebsiella/Raoultella group</taxon>
        <taxon>Klebsiella</taxon>
        <taxon>Klebsiella pneumoniae complex</taxon>
    </lineage>
</organism>
<keyword evidence="9" id="KW-0614">Plasmid</keyword>
<geneLocation type="plasmid" evidence="9">
    <name>INF167_p0001</name>
</geneLocation>
<comment type="similarity">
    <text evidence="5">Belongs to the AspA/AstE family. Succinylglutamate desuccinylase subfamily.</text>
</comment>
<reference evidence="9" key="1">
    <citation type="submission" date="2016-12" db="EMBL/GenBank/DDBJ databases">
        <title>Frequent emergence of pathogenic lineages of Klebsiella pneumoniae via mobilisation of yersiniabactin and colibactin.</title>
        <authorList>
            <person name="Lam M.M.C."/>
            <person name="Wick R.R."/>
            <person name="Wyres K.L."/>
            <person name="Gorrie C."/>
            <person name="Judd L."/>
            <person name="Jenney A."/>
            <person name="Holt K.E."/>
        </authorList>
    </citation>
    <scope>NUCLEOTIDE SEQUENCE</scope>
    <source>
        <strain evidence="9">INF167</strain>
        <plasmid evidence="9">INF167_p0001</plasmid>
    </source>
</reference>
<dbReference type="EMBL" id="KY454639">
    <property type="protein sequence ID" value="AVE25610.1"/>
    <property type="molecule type" value="Genomic_DNA"/>
</dbReference>
<feature type="active site" evidence="5">
    <location>
        <position position="214"/>
    </location>
</feature>
<keyword evidence="3 5" id="KW-0378">Hydrolase</keyword>
<evidence type="ECO:0000259" key="7">
    <source>
        <dbReference type="Pfam" id="PF04952"/>
    </source>
</evidence>
<protein>
    <recommendedName>
        <fullName evidence="5 6">Succinylglutamate desuccinylase</fullName>
        <ecNumber evidence="5 6">3.5.1.96</ecNumber>
    </recommendedName>
</protein>
<proteinExistence type="inferred from homology"/>
<dbReference type="HAMAP" id="MF_00767">
    <property type="entry name" value="Arg_catab_AstE"/>
    <property type="match status" value="1"/>
</dbReference>
<dbReference type="UniPathway" id="UPA00185">
    <property type="reaction ID" value="UER00283"/>
</dbReference>
<accession>A0A2L1KSY7</accession>
<dbReference type="Pfam" id="PF24827">
    <property type="entry name" value="AstE_AspA_cat"/>
    <property type="match status" value="1"/>
</dbReference>
<feature type="domain" description="Succinylglutamate desuccinylase/Aspartoacylase catalytic" evidence="8">
    <location>
        <begin position="45"/>
        <end position="239"/>
    </location>
</feature>
<dbReference type="GO" id="GO:0009017">
    <property type="term" value="F:succinylglutamate desuccinylase activity"/>
    <property type="evidence" value="ECO:0007669"/>
    <property type="project" value="UniProtKB-UniRule"/>
</dbReference>
<comment type="pathway">
    <text evidence="5">Amino-acid degradation; L-arginine degradation via AST pathway; L-glutamate and succinate from L-arginine: step 5/5.</text>
</comment>
<keyword evidence="4 5" id="KW-0862">Zinc</keyword>
<dbReference type="GO" id="GO:0019545">
    <property type="term" value="P:L-arginine catabolic process to succinate"/>
    <property type="evidence" value="ECO:0007669"/>
    <property type="project" value="UniProtKB-UniRule"/>
</dbReference>
<dbReference type="SUPFAM" id="SSF53187">
    <property type="entry name" value="Zn-dependent exopeptidases"/>
    <property type="match status" value="1"/>
</dbReference>
<feature type="domain" description="AstE/AspA barrel-sandwich hybrid" evidence="7">
    <location>
        <begin position="252"/>
        <end position="325"/>
    </location>
</feature>
<keyword evidence="2 5" id="KW-0479">Metal-binding</keyword>
<evidence type="ECO:0000256" key="1">
    <source>
        <dbReference type="ARBA" id="ARBA00022503"/>
    </source>
</evidence>
<gene>
    <name evidence="5" type="primary">astE</name>
    <name evidence="9" type="ORF">INF167p1_00036</name>
</gene>
<dbReference type="InterPro" id="IPR055438">
    <property type="entry name" value="AstE_AspA_cat"/>
</dbReference>
<dbReference type="InterPro" id="IPR050178">
    <property type="entry name" value="AspA/AstE_fam"/>
</dbReference>
<feature type="binding site" evidence="5">
    <location>
        <position position="151"/>
    </location>
    <ligand>
        <name>Zn(2+)</name>
        <dbReference type="ChEBI" id="CHEBI:29105"/>
    </ligand>
</feature>
<dbReference type="PANTHER" id="PTHR15162">
    <property type="entry name" value="ASPARTOACYLASE"/>
    <property type="match status" value="1"/>
</dbReference>
<dbReference type="InterPro" id="IPR016681">
    <property type="entry name" value="SuccinylGlu_desuccinylase"/>
</dbReference>